<dbReference type="Gene3D" id="3.90.1310.10">
    <property type="entry name" value="Penicillin-binding protein 2a (Domain 2)"/>
    <property type="match status" value="1"/>
</dbReference>
<evidence type="ECO:0000256" key="1">
    <source>
        <dbReference type="ARBA" id="ARBA00004370"/>
    </source>
</evidence>
<evidence type="ECO:0000256" key="13">
    <source>
        <dbReference type="ARBA" id="ARBA00023210"/>
    </source>
</evidence>
<accession>A0A6N7EYP2</accession>
<keyword evidence="15 16" id="KW-0961">Cell wall biogenesis/degradation</keyword>
<dbReference type="UniPathway" id="UPA00219"/>
<dbReference type="RefSeq" id="WP_152810266.1">
    <property type="nucleotide sequence ID" value="NZ_WHNW01000005.1"/>
</dbReference>
<dbReference type="AlphaFoldDB" id="A0A6N7EYP2"/>
<keyword evidence="11 16" id="KW-1133">Transmembrane helix</keyword>
<comment type="function">
    <text evidence="16">Catalyzes cross-linking of the peptidoglycan cell wall at the division septum.</text>
</comment>
<dbReference type="EMBL" id="WHNW01000005">
    <property type="protein sequence ID" value="MPV86267.1"/>
    <property type="molecule type" value="Genomic_DNA"/>
</dbReference>
<evidence type="ECO:0000256" key="14">
    <source>
        <dbReference type="ARBA" id="ARBA00023306"/>
    </source>
</evidence>
<dbReference type="GO" id="GO:0008658">
    <property type="term" value="F:penicillin binding"/>
    <property type="evidence" value="ECO:0007669"/>
    <property type="project" value="InterPro"/>
</dbReference>
<dbReference type="EC" id="3.4.16.4" evidence="16"/>
<dbReference type="Gene3D" id="3.30.450.330">
    <property type="match status" value="1"/>
</dbReference>
<evidence type="ECO:0000256" key="12">
    <source>
        <dbReference type="ARBA" id="ARBA00023136"/>
    </source>
</evidence>
<evidence type="ECO:0000313" key="20">
    <source>
        <dbReference type="Proteomes" id="UP000471298"/>
    </source>
</evidence>
<keyword evidence="8 16" id="KW-0378">Hydrolase</keyword>
<keyword evidence="12 16" id="KW-0472">Membrane</keyword>
<dbReference type="HAMAP" id="MF_02080">
    <property type="entry name" value="FtsI_transpept"/>
    <property type="match status" value="1"/>
</dbReference>
<name>A0A6N7EYP2_9GAMM</name>
<comment type="caution">
    <text evidence="19">The sequence shown here is derived from an EMBL/GenBank/DDBJ whole genome shotgun (WGS) entry which is preliminary data.</text>
</comment>
<dbReference type="GO" id="GO:0006508">
    <property type="term" value="P:proteolysis"/>
    <property type="evidence" value="ECO:0007669"/>
    <property type="project" value="UniProtKB-KW"/>
</dbReference>
<gene>
    <name evidence="16" type="primary">ftsI</name>
    <name evidence="19" type="ORF">GCU85_05930</name>
</gene>
<proteinExistence type="inferred from homology"/>
<dbReference type="InterPro" id="IPR050515">
    <property type="entry name" value="Beta-lactam/transpept"/>
</dbReference>
<dbReference type="Gene3D" id="1.10.150.770">
    <property type="match status" value="1"/>
</dbReference>
<comment type="pathway">
    <text evidence="16">Cell wall biogenesis; peptidoglycan biosynthesis.</text>
</comment>
<keyword evidence="5 16" id="KW-0121">Carboxypeptidase</keyword>
<dbReference type="InParanoid" id="A0A6N7EYP2"/>
<evidence type="ECO:0000259" key="18">
    <source>
        <dbReference type="Pfam" id="PF03717"/>
    </source>
</evidence>
<dbReference type="InterPro" id="IPR001460">
    <property type="entry name" value="PCN-bd_Tpept"/>
</dbReference>
<comment type="catalytic activity">
    <reaction evidence="16">
        <text>Preferential cleavage: (Ac)2-L-Lys-D-Ala-|-D-Ala. Also transpeptidation of peptidyl-alanyl moieties that are N-acyl substituents of D-alanine.</text>
        <dbReference type="EC" id="3.4.16.4"/>
    </reaction>
</comment>
<evidence type="ECO:0000256" key="2">
    <source>
        <dbReference type="ARBA" id="ARBA00022475"/>
    </source>
</evidence>
<feature type="active site" description="Acyl-ester intermediate" evidence="16">
    <location>
        <position position="293"/>
    </location>
</feature>
<keyword evidence="2 16" id="KW-1003">Cell membrane</keyword>
<dbReference type="InterPro" id="IPR005311">
    <property type="entry name" value="PBP_dimer"/>
</dbReference>
<evidence type="ECO:0000256" key="6">
    <source>
        <dbReference type="ARBA" id="ARBA00022670"/>
    </source>
</evidence>
<keyword evidence="4 16" id="KW-0132">Cell division</keyword>
<evidence type="ECO:0000256" key="3">
    <source>
        <dbReference type="ARBA" id="ARBA00022519"/>
    </source>
</evidence>
<dbReference type="GO" id="GO:0008955">
    <property type="term" value="F:peptidoglycan glycosyltransferase activity"/>
    <property type="evidence" value="ECO:0007669"/>
    <property type="project" value="InterPro"/>
</dbReference>
<keyword evidence="9 16" id="KW-0133">Cell shape</keyword>
<dbReference type="Pfam" id="PF00905">
    <property type="entry name" value="Transpeptidase"/>
    <property type="match status" value="1"/>
</dbReference>
<feature type="domain" description="Penicillin-binding protein transpeptidase" evidence="17">
    <location>
        <begin position="247"/>
        <end position="546"/>
    </location>
</feature>
<keyword evidence="14 16" id="KW-0131">Cell cycle</keyword>
<dbReference type="PANTHER" id="PTHR30627:SF1">
    <property type="entry name" value="PEPTIDOGLYCAN D,D-TRANSPEPTIDASE FTSI"/>
    <property type="match status" value="1"/>
</dbReference>
<evidence type="ECO:0000256" key="7">
    <source>
        <dbReference type="ARBA" id="ARBA00022692"/>
    </source>
</evidence>
<evidence type="ECO:0000313" key="19">
    <source>
        <dbReference type="EMBL" id="MPV86267.1"/>
    </source>
</evidence>
<dbReference type="GO" id="GO:0009252">
    <property type="term" value="P:peptidoglycan biosynthetic process"/>
    <property type="evidence" value="ECO:0007669"/>
    <property type="project" value="UniProtKB-UniRule"/>
</dbReference>
<sequence>MKRFVSPYGATTRRNVVLLLLLFFALGVLTRVVYLQVYHADFLVGQGNSRFVRVKKEPALRGEIVDRNQVPLAVSTPVSSIWVNPKEIIETPEVISELADLIGYPVAKLTERIQAKTESTFIFVRRGMEPSVAKHVVDKRLPGVYELREYRRFYPAAEVTSQIIGFNNIDDEGQEGIELSYNDWLAGLAGSSEIVRDRSGRVVDILQEIKPPVQGQPLELTIDKRIQYLTYLALLEAAQENNATAATAVVLDAKTSEILAMVSVPSGNPNNAQERKPALVKNRAITDTFEPGSVLKPFVVASAMDSGLITANTAIDTKPGFMKVGSHVVRDVRNYGELDVARVIKKSSNVGTCKIALRLPREKLHAMYAAVGFGQSSQIDFPGEQKGMLRDFSRMGDFEYCTNSYGYGISTNALQLAQAYAVLANDGQYIPATLVKQNTLPEAKRIISHQSAEAVRDMLALAVGDGGTGTRATKGDYMQDYSVAGKTGTVHKVIDGQYAKDRYRSVFAGFAPAKDPSIVMVVMVDDPQGDAYYGGAVAGPVFAKVVGMTLRILGVASDQAPSVNGAKSIQINKKDE</sequence>
<evidence type="ECO:0000256" key="10">
    <source>
        <dbReference type="ARBA" id="ARBA00022984"/>
    </source>
</evidence>
<dbReference type="InterPro" id="IPR012338">
    <property type="entry name" value="Beta-lactam/transpept-like"/>
</dbReference>
<evidence type="ECO:0000256" key="8">
    <source>
        <dbReference type="ARBA" id="ARBA00022801"/>
    </source>
</evidence>
<keyword evidence="20" id="KW-1185">Reference proteome</keyword>
<comment type="similarity">
    <text evidence="16">Belongs to the transpeptidase family. FtsI subfamily.</text>
</comment>
<dbReference type="Pfam" id="PF03717">
    <property type="entry name" value="PBP_dimer"/>
    <property type="match status" value="1"/>
</dbReference>
<dbReference type="SUPFAM" id="SSF56601">
    <property type="entry name" value="beta-lactamase/transpeptidase-like"/>
    <property type="match status" value="1"/>
</dbReference>
<dbReference type="GO" id="GO:0009002">
    <property type="term" value="F:serine-type D-Ala-D-Ala carboxypeptidase activity"/>
    <property type="evidence" value="ECO:0007669"/>
    <property type="project" value="UniProtKB-UniRule"/>
</dbReference>
<comment type="subcellular location">
    <subcellularLocation>
        <location evidence="1">Membrane</location>
    </subcellularLocation>
</comment>
<keyword evidence="10 16" id="KW-0573">Peptidoglycan synthesis</keyword>
<evidence type="ECO:0000256" key="11">
    <source>
        <dbReference type="ARBA" id="ARBA00022989"/>
    </source>
</evidence>
<evidence type="ECO:0000259" key="17">
    <source>
        <dbReference type="Pfam" id="PF00905"/>
    </source>
</evidence>
<dbReference type="Gene3D" id="3.40.710.10">
    <property type="entry name" value="DD-peptidase/beta-lactamase superfamily"/>
    <property type="match status" value="1"/>
</dbReference>
<dbReference type="InterPro" id="IPR036138">
    <property type="entry name" value="PBP_dimer_sf"/>
</dbReference>
<keyword evidence="6 16" id="KW-0645">Protease</keyword>
<dbReference type="FunCoup" id="A0A6N7EYP2">
    <property type="interactions" value="183"/>
</dbReference>
<feature type="domain" description="Penicillin-binding protein dimerisation" evidence="18">
    <location>
        <begin position="57"/>
        <end position="204"/>
    </location>
</feature>
<dbReference type="SUPFAM" id="SSF56519">
    <property type="entry name" value="Penicillin binding protein dimerisation domain"/>
    <property type="match status" value="1"/>
</dbReference>
<keyword evidence="13 16" id="KW-0717">Septation</keyword>
<dbReference type="PANTHER" id="PTHR30627">
    <property type="entry name" value="PEPTIDOGLYCAN D,D-TRANSPEPTIDASE"/>
    <property type="match status" value="1"/>
</dbReference>
<dbReference type="GO" id="GO:0071555">
    <property type="term" value="P:cell wall organization"/>
    <property type="evidence" value="ECO:0007669"/>
    <property type="project" value="UniProtKB-KW"/>
</dbReference>
<organism evidence="19 20">
    <name type="scientific">Ostreibacterium oceani</name>
    <dbReference type="NCBI Taxonomy" id="2654998"/>
    <lineage>
        <taxon>Bacteria</taxon>
        <taxon>Pseudomonadati</taxon>
        <taxon>Pseudomonadota</taxon>
        <taxon>Gammaproteobacteria</taxon>
        <taxon>Cardiobacteriales</taxon>
        <taxon>Ostreibacteriaceae</taxon>
        <taxon>Ostreibacterium</taxon>
    </lineage>
</organism>
<dbReference type="GO" id="GO:0008360">
    <property type="term" value="P:regulation of cell shape"/>
    <property type="evidence" value="ECO:0007669"/>
    <property type="project" value="UniProtKB-KW"/>
</dbReference>
<dbReference type="InterPro" id="IPR037532">
    <property type="entry name" value="FtsI_transpept"/>
</dbReference>
<protein>
    <recommendedName>
        <fullName evidence="16">Peptidoglycan D,D-transpeptidase FtsI</fullName>
        <ecNumber evidence="16">3.4.16.4</ecNumber>
    </recommendedName>
    <alternativeName>
        <fullName evidence="16">Penicillin-binding protein 3</fullName>
        <shortName evidence="16">PBP-3</shortName>
    </alternativeName>
</protein>
<dbReference type="GO" id="GO:0000917">
    <property type="term" value="P:division septum assembly"/>
    <property type="evidence" value="ECO:0007669"/>
    <property type="project" value="UniProtKB-KW"/>
</dbReference>
<evidence type="ECO:0000256" key="15">
    <source>
        <dbReference type="ARBA" id="ARBA00023316"/>
    </source>
</evidence>
<reference evidence="19 20" key="1">
    <citation type="submission" date="2019-10" db="EMBL/GenBank/DDBJ databases">
        <title>Cardiobacteriales fam. a chemoheterotrophic member of the order Cardiobacteriales, and proposal of Cardiobacteriales fam. nov.</title>
        <authorList>
            <person name="Wang C."/>
        </authorList>
    </citation>
    <scope>NUCLEOTIDE SEQUENCE [LARGE SCALE GENOMIC DNA]</scope>
    <source>
        <strain evidence="19 20">ML27</strain>
    </source>
</reference>
<evidence type="ECO:0000256" key="9">
    <source>
        <dbReference type="ARBA" id="ARBA00022960"/>
    </source>
</evidence>
<dbReference type="GO" id="GO:0005886">
    <property type="term" value="C:plasma membrane"/>
    <property type="evidence" value="ECO:0007669"/>
    <property type="project" value="UniProtKB-UniRule"/>
</dbReference>
<evidence type="ECO:0000256" key="5">
    <source>
        <dbReference type="ARBA" id="ARBA00022645"/>
    </source>
</evidence>
<keyword evidence="3 16" id="KW-0997">Cell inner membrane</keyword>
<dbReference type="Proteomes" id="UP000471298">
    <property type="component" value="Unassembled WGS sequence"/>
</dbReference>
<evidence type="ECO:0000256" key="16">
    <source>
        <dbReference type="HAMAP-Rule" id="MF_02080"/>
    </source>
</evidence>
<evidence type="ECO:0000256" key="4">
    <source>
        <dbReference type="ARBA" id="ARBA00022618"/>
    </source>
</evidence>
<dbReference type="GO" id="GO:0043093">
    <property type="term" value="P:FtsZ-dependent cytokinesis"/>
    <property type="evidence" value="ECO:0007669"/>
    <property type="project" value="UniProtKB-UniRule"/>
</dbReference>
<keyword evidence="7 16" id="KW-0812">Transmembrane</keyword>